<sequence>MDLYSLGCTLAECLSPGTGRVWQVVNRLTSTDPAARGTRTEALLDLADAAGDLRPWPQWLDRFYSGGGSA</sequence>
<evidence type="ECO:0000313" key="2">
    <source>
        <dbReference type="Proteomes" id="UP000293342"/>
    </source>
</evidence>
<gene>
    <name evidence="1" type="ORF">E0H75_00385</name>
</gene>
<comment type="caution">
    <text evidence="1">The sequence shown here is derived from an EMBL/GenBank/DDBJ whole genome shotgun (WGS) entry which is preliminary data.</text>
</comment>
<reference evidence="1 2" key="1">
    <citation type="submission" date="2019-02" db="EMBL/GenBank/DDBJ databases">
        <title>Kribbella capetownensis sp. nov. and Kribbella speibonae sp. nov., isolated from soil.</title>
        <authorList>
            <person name="Curtis S.M."/>
            <person name="Norton I."/>
            <person name="Everest G.J."/>
            <person name="Meyers P.R."/>
        </authorList>
    </citation>
    <scope>NUCLEOTIDE SEQUENCE [LARGE SCALE GENOMIC DNA]</scope>
    <source>
        <strain evidence="1 2">YM53</strain>
    </source>
</reference>
<accession>A0A4R0JZY2</accession>
<name>A0A4R0JZY2_9ACTN</name>
<keyword evidence="2" id="KW-1185">Reference proteome</keyword>
<dbReference type="EMBL" id="SJKD01000001">
    <property type="protein sequence ID" value="TCC52287.1"/>
    <property type="molecule type" value="Genomic_DNA"/>
</dbReference>
<evidence type="ECO:0008006" key="3">
    <source>
        <dbReference type="Google" id="ProtNLM"/>
    </source>
</evidence>
<evidence type="ECO:0000313" key="1">
    <source>
        <dbReference type="EMBL" id="TCC52287.1"/>
    </source>
</evidence>
<dbReference type="Proteomes" id="UP000293342">
    <property type="component" value="Unassembled WGS sequence"/>
</dbReference>
<proteinExistence type="predicted"/>
<organism evidence="1 2">
    <name type="scientific">Kribbella capetownensis</name>
    <dbReference type="NCBI Taxonomy" id="1572659"/>
    <lineage>
        <taxon>Bacteria</taxon>
        <taxon>Bacillati</taxon>
        <taxon>Actinomycetota</taxon>
        <taxon>Actinomycetes</taxon>
        <taxon>Propionibacteriales</taxon>
        <taxon>Kribbellaceae</taxon>
        <taxon>Kribbella</taxon>
    </lineage>
</organism>
<dbReference type="AlphaFoldDB" id="A0A4R0JZY2"/>
<protein>
    <recommendedName>
        <fullName evidence="3">Protein kinase domain-containing protein</fullName>
    </recommendedName>
</protein>